<dbReference type="RefSeq" id="WP_039000255.1">
    <property type="nucleotide sequence ID" value="NZ_CP014327.1"/>
</dbReference>
<evidence type="ECO:0008006" key="3">
    <source>
        <dbReference type="Google" id="ProtNLM"/>
    </source>
</evidence>
<name>A0A126UY73_9RHOB</name>
<dbReference type="STRING" id="1579316.RC74_06805"/>
<dbReference type="EMBL" id="CP014327">
    <property type="protein sequence ID" value="AML51022.1"/>
    <property type="molecule type" value="Genomic_DNA"/>
</dbReference>
<dbReference type="KEGG" id="hat:RC74_06805"/>
<gene>
    <name evidence="1" type="ORF">RC74_06805</name>
</gene>
<dbReference type="AlphaFoldDB" id="A0A126UY73"/>
<proteinExistence type="predicted"/>
<dbReference type="Proteomes" id="UP000070371">
    <property type="component" value="Chromosome"/>
</dbReference>
<protein>
    <recommendedName>
        <fullName evidence="3">Flagellar FliJ protein</fullName>
    </recommendedName>
</protein>
<reference evidence="1 2" key="1">
    <citation type="submission" date="2016-02" db="EMBL/GenBank/DDBJ databases">
        <title>Complete genome sequence of Halocynthiibacter arcticus PAMC 20958t from arctic marine sediment.</title>
        <authorList>
            <person name="Lee Y.M."/>
            <person name="Baek K."/>
            <person name="Lee H.K."/>
            <person name="Shin S.C."/>
        </authorList>
    </citation>
    <scope>NUCLEOTIDE SEQUENCE [LARGE SCALE GENOMIC DNA]</scope>
    <source>
        <strain evidence="1">PAMC 20958</strain>
    </source>
</reference>
<accession>A0A126UY73</accession>
<evidence type="ECO:0000313" key="2">
    <source>
        <dbReference type="Proteomes" id="UP000070371"/>
    </source>
</evidence>
<sequence>MDKRLKNLKNLSATLLDIELFKLKKISADQQRLSDEILRIRESKGQQAVTLTEANGMDPSLLAGAFSKWEEWCTQKSMSLNQEQAVLRVEMEKQRKKTQAMFGRSEAVKELMKRDTNMAKKKMSL</sequence>
<organism evidence="1 2">
    <name type="scientific">Falsihalocynthiibacter arcticus</name>
    <dbReference type="NCBI Taxonomy" id="1579316"/>
    <lineage>
        <taxon>Bacteria</taxon>
        <taxon>Pseudomonadati</taxon>
        <taxon>Pseudomonadota</taxon>
        <taxon>Alphaproteobacteria</taxon>
        <taxon>Rhodobacterales</taxon>
        <taxon>Roseobacteraceae</taxon>
        <taxon>Falsihalocynthiibacter</taxon>
    </lineage>
</organism>
<evidence type="ECO:0000313" key="1">
    <source>
        <dbReference type="EMBL" id="AML51022.1"/>
    </source>
</evidence>
<keyword evidence="2" id="KW-1185">Reference proteome</keyword>